<dbReference type="AlphaFoldDB" id="A0A3P3XKE5"/>
<sequence length="226" mass="24838">MPSSIERIDVLVIGAHPDDAEIGAGGFLLAAKNRGYRTGIVCISDGSAGASGDVSQRKREAENAAFVLKIDALHFLGMEDLHIPFDKTAELIEKLLVEMRPGLILTHSPDDWHPDHRLVWQIVDAAWALANRRSRHGEDRIERPRMLQFSTDVLRAHKPALLVDISAFAEEKQKALSCHASQSEIVKNVLAFNALWGASIGALYAEPFFTSEPLVLTSSLGLLEKL</sequence>
<evidence type="ECO:0000313" key="1">
    <source>
        <dbReference type="EMBL" id="SLM13524.1"/>
    </source>
</evidence>
<proteinExistence type="predicted"/>
<dbReference type="PANTHER" id="PTHR12993:SF30">
    <property type="entry name" value="N-ACETYL-ALPHA-D-GLUCOSAMINYL L-MALATE DEACETYLASE 1"/>
    <property type="match status" value="1"/>
</dbReference>
<protein>
    <submittedName>
        <fullName evidence="1">Putative LmbE family protein</fullName>
    </submittedName>
</protein>
<dbReference type="Gene3D" id="3.40.50.10320">
    <property type="entry name" value="LmbE-like"/>
    <property type="match status" value="1"/>
</dbReference>
<dbReference type="Pfam" id="PF02585">
    <property type="entry name" value="PIG-L"/>
    <property type="match status" value="1"/>
</dbReference>
<dbReference type="InterPro" id="IPR003737">
    <property type="entry name" value="GlcNAc_PI_deacetylase-related"/>
</dbReference>
<dbReference type="GO" id="GO:0016811">
    <property type="term" value="F:hydrolase activity, acting on carbon-nitrogen (but not peptide) bonds, in linear amides"/>
    <property type="evidence" value="ECO:0007669"/>
    <property type="project" value="TreeGrafter"/>
</dbReference>
<reference evidence="1" key="1">
    <citation type="submission" date="2017-02" db="EMBL/GenBank/DDBJ databases">
        <authorList>
            <person name="Regsiter A."/>
            <person name="William W."/>
        </authorList>
    </citation>
    <scope>NUCLEOTIDE SEQUENCE</scope>
    <source>
        <strain evidence="1">Bib</strain>
    </source>
</reference>
<name>A0A3P3XKE5_9SPIR</name>
<dbReference type="InterPro" id="IPR024078">
    <property type="entry name" value="LmbE-like_dom_sf"/>
</dbReference>
<gene>
    <name evidence="1" type="ORF">SPIROBIBN47_290096</name>
</gene>
<accession>A0A3P3XKE5</accession>
<organism evidence="1">
    <name type="scientific">uncultured spirochete</name>
    <dbReference type="NCBI Taxonomy" id="156406"/>
    <lineage>
        <taxon>Bacteria</taxon>
        <taxon>Pseudomonadati</taxon>
        <taxon>Spirochaetota</taxon>
        <taxon>Spirochaetia</taxon>
        <taxon>Spirochaetales</taxon>
        <taxon>environmental samples</taxon>
    </lineage>
</organism>
<dbReference type="EMBL" id="FWDM01000022">
    <property type="protein sequence ID" value="SLM13524.1"/>
    <property type="molecule type" value="Genomic_DNA"/>
</dbReference>
<dbReference type="PANTHER" id="PTHR12993">
    <property type="entry name" value="N-ACETYLGLUCOSAMINYL-PHOSPHATIDYLINOSITOL DE-N-ACETYLASE-RELATED"/>
    <property type="match status" value="1"/>
</dbReference>
<dbReference type="SUPFAM" id="SSF102588">
    <property type="entry name" value="LmbE-like"/>
    <property type="match status" value="1"/>
</dbReference>